<dbReference type="EMBL" id="CP138858">
    <property type="protein sequence ID" value="WPJ95580.1"/>
    <property type="molecule type" value="Genomic_DNA"/>
</dbReference>
<dbReference type="InterPro" id="IPR045584">
    <property type="entry name" value="Pilin-like"/>
</dbReference>
<evidence type="ECO:0000256" key="1">
    <source>
        <dbReference type="ARBA" id="ARBA00022481"/>
    </source>
</evidence>
<dbReference type="SUPFAM" id="SSF54523">
    <property type="entry name" value="Pili subunits"/>
    <property type="match status" value="1"/>
</dbReference>
<dbReference type="PANTHER" id="PTHR30093:SF2">
    <property type="entry name" value="TYPE II SECRETION SYSTEM PROTEIN H"/>
    <property type="match status" value="1"/>
</dbReference>
<name>A0ABZ0RHC1_9BACT</name>
<keyword evidence="4" id="KW-1185">Reference proteome</keyword>
<feature type="transmembrane region" description="Helical" evidence="2">
    <location>
        <begin position="12"/>
        <end position="34"/>
    </location>
</feature>
<dbReference type="PRINTS" id="PR00813">
    <property type="entry name" value="BCTERIALGSPG"/>
</dbReference>
<proteinExistence type="predicted"/>
<reference evidence="3 4" key="1">
    <citation type="submission" date="2023-11" db="EMBL/GenBank/DDBJ databases">
        <title>Coraliomargarita sp. nov., isolated from marine algae.</title>
        <authorList>
            <person name="Lee J.K."/>
            <person name="Baek J.H."/>
            <person name="Kim J.M."/>
            <person name="Choi D.G."/>
            <person name="Jeon C.O."/>
        </authorList>
    </citation>
    <scope>NUCLEOTIDE SEQUENCE [LARGE SCALE GENOMIC DNA]</scope>
    <source>
        <strain evidence="3 4">J2-16</strain>
    </source>
</reference>
<sequence>MLFSQMKRAFTLIELLAVIAVIGVLMAILIPVIAGVRARAHNVECVSNLRQIGTALGLYTGDHGFELVYNASGGNVTWVQSLGPYVGDLEKEDLIGWNPRPDELDVRPKSIWACPESSLLTKQGSYSDYAINTMINESPTTLVPPPRKNSRLQTLQEPAKLIAIGDAKPSEDSEYCTRGLGPWISYNNSGLDGRHDGMANVLFWDFHVEAIDPTTMPANSYETQHNPPWVDAL</sequence>
<gene>
    <name evidence="3" type="ORF">SH580_19360</name>
</gene>
<keyword evidence="2" id="KW-0472">Membrane</keyword>
<evidence type="ECO:0000313" key="3">
    <source>
        <dbReference type="EMBL" id="WPJ95580.1"/>
    </source>
</evidence>
<organism evidence="3 4">
    <name type="scientific">Coraliomargarita algicola</name>
    <dbReference type="NCBI Taxonomy" id="3092156"/>
    <lineage>
        <taxon>Bacteria</taxon>
        <taxon>Pseudomonadati</taxon>
        <taxon>Verrucomicrobiota</taxon>
        <taxon>Opitutia</taxon>
        <taxon>Puniceicoccales</taxon>
        <taxon>Coraliomargaritaceae</taxon>
        <taxon>Coraliomargarita</taxon>
    </lineage>
</organism>
<dbReference type="Proteomes" id="UP001324993">
    <property type="component" value="Chromosome"/>
</dbReference>
<dbReference type="InterPro" id="IPR000983">
    <property type="entry name" value="Bac_GSPG_pilin"/>
</dbReference>
<keyword evidence="2" id="KW-1133">Transmembrane helix</keyword>
<dbReference type="Gene3D" id="3.30.700.10">
    <property type="entry name" value="Glycoprotein, Type 4 Pilin"/>
    <property type="match status" value="1"/>
</dbReference>
<dbReference type="NCBIfam" id="TIGR02532">
    <property type="entry name" value="IV_pilin_GFxxxE"/>
    <property type="match status" value="1"/>
</dbReference>
<dbReference type="RefSeq" id="WP_319832459.1">
    <property type="nucleotide sequence ID" value="NZ_CP138858.1"/>
</dbReference>
<protein>
    <submittedName>
        <fullName evidence="3">Prepilin-type N-terminal cleavage/methylation domain-containing protein</fullName>
    </submittedName>
</protein>
<dbReference type="PANTHER" id="PTHR30093">
    <property type="entry name" value="GENERAL SECRETION PATHWAY PROTEIN G"/>
    <property type="match status" value="1"/>
</dbReference>
<keyword evidence="2" id="KW-0812">Transmembrane</keyword>
<evidence type="ECO:0000313" key="4">
    <source>
        <dbReference type="Proteomes" id="UP001324993"/>
    </source>
</evidence>
<accession>A0ABZ0RHC1</accession>
<dbReference type="InterPro" id="IPR012902">
    <property type="entry name" value="N_methyl_site"/>
</dbReference>
<evidence type="ECO:0000256" key="2">
    <source>
        <dbReference type="SAM" id="Phobius"/>
    </source>
</evidence>
<dbReference type="Pfam" id="PF07963">
    <property type="entry name" value="N_methyl"/>
    <property type="match status" value="1"/>
</dbReference>
<keyword evidence="1" id="KW-0488">Methylation</keyword>